<dbReference type="AlphaFoldDB" id="A0A8S3YI07"/>
<comment type="caution">
    <text evidence="1">The sequence shown here is derived from an EMBL/GenBank/DDBJ whole genome shotgun (WGS) entry which is preliminary data.</text>
</comment>
<proteinExistence type="predicted"/>
<reference evidence="1" key="1">
    <citation type="submission" date="2021-04" db="EMBL/GenBank/DDBJ databases">
        <authorList>
            <person name="Tunstrom K."/>
        </authorList>
    </citation>
    <scope>NUCLEOTIDE SEQUENCE</scope>
</reference>
<dbReference type="EMBL" id="CAJQZP010001707">
    <property type="protein sequence ID" value="CAG5059841.1"/>
    <property type="molecule type" value="Genomic_DNA"/>
</dbReference>
<dbReference type="Proteomes" id="UP000691718">
    <property type="component" value="Unassembled WGS sequence"/>
</dbReference>
<sequence>MHCVFAELEPFIPVTEQNLADRVWYMMRSKIFDAELEQLRREAIPSSNESTTAMAGDAAPHATDHMLATYLEASQDLCETDPILFGAAMAVCRIVGSKLPMAGRAVRQSSAIRAWRKRIEDRITKSRALIGRLTSFRSGNIDRGLCVPL</sequence>
<gene>
    <name evidence="1" type="ORF">PAPOLLO_LOCUS28185</name>
</gene>
<evidence type="ECO:0000313" key="1">
    <source>
        <dbReference type="EMBL" id="CAG5059841.1"/>
    </source>
</evidence>
<accession>A0A8S3YI07</accession>
<keyword evidence="2" id="KW-1185">Reference proteome</keyword>
<organism evidence="1 2">
    <name type="scientific">Parnassius apollo</name>
    <name type="common">Apollo butterfly</name>
    <name type="synonym">Papilio apollo</name>
    <dbReference type="NCBI Taxonomy" id="110799"/>
    <lineage>
        <taxon>Eukaryota</taxon>
        <taxon>Metazoa</taxon>
        <taxon>Ecdysozoa</taxon>
        <taxon>Arthropoda</taxon>
        <taxon>Hexapoda</taxon>
        <taxon>Insecta</taxon>
        <taxon>Pterygota</taxon>
        <taxon>Neoptera</taxon>
        <taxon>Endopterygota</taxon>
        <taxon>Lepidoptera</taxon>
        <taxon>Glossata</taxon>
        <taxon>Ditrysia</taxon>
        <taxon>Papilionoidea</taxon>
        <taxon>Papilionidae</taxon>
        <taxon>Parnassiinae</taxon>
        <taxon>Parnassini</taxon>
        <taxon>Parnassius</taxon>
        <taxon>Parnassius</taxon>
    </lineage>
</organism>
<protein>
    <submittedName>
        <fullName evidence="1">(apollo) hypothetical protein</fullName>
    </submittedName>
</protein>
<evidence type="ECO:0000313" key="2">
    <source>
        <dbReference type="Proteomes" id="UP000691718"/>
    </source>
</evidence>
<name>A0A8S3YI07_PARAO</name>